<name>A0A2D3V0Y4_9PEZI</name>
<organism evidence="3 4">
    <name type="scientific">Ramularia collo-cygni</name>
    <dbReference type="NCBI Taxonomy" id="112498"/>
    <lineage>
        <taxon>Eukaryota</taxon>
        <taxon>Fungi</taxon>
        <taxon>Dikarya</taxon>
        <taxon>Ascomycota</taxon>
        <taxon>Pezizomycotina</taxon>
        <taxon>Dothideomycetes</taxon>
        <taxon>Dothideomycetidae</taxon>
        <taxon>Mycosphaerellales</taxon>
        <taxon>Mycosphaerellaceae</taxon>
        <taxon>Ramularia</taxon>
    </lineage>
</organism>
<reference evidence="3 4" key="1">
    <citation type="submission" date="2016-03" db="EMBL/GenBank/DDBJ databases">
        <authorList>
            <person name="Ploux O."/>
        </authorList>
    </citation>
    <scope>NUCLEOTIDE SEQUENCE [LARGE SCALE GENOMIC DNA]</scope>
    <source>
        <strain evidence="3 4">URUG2</strain>
    </source>
</reference>
<protein>
    <recommendedName>
        <fullName evidence="1">methionyl-tRNA formyltransferase</fullName>
        <ecNumber evidence="1">2.1.2.9</ecNumber>
    </recommendedName>
</protein>
<accession>A0A2D3V0Y4</accession>
<dbReference type="InterPro" id="IPR002376">
    <property type="entry name" value="Formyl_transf_N"/>
</dbReference>
<dbReference type="SUPFAM" id="SSF53328">
    <property type="entry name" value="Formyltransferase"/>
    <property type="match status" value="1"/>
</dbReference>
<keyword evidence="4" id="KW-1185">Reference proteome</keyword>
<dbReference type="Gene3D" id="3.40.50.12230">
    <property type="match status" value="1"/>
</dbReference>
<dbReference type="CDD" id="cd08646">
    <property type="entry name" value="FMT_core_Met-tRNA-FMT_N"/>
    <property type="match status" value="1"/>
</dbReference>
<dbReference type="Pfam" id="PF00551">
    <property type="entry name" value="Formyl_trans_N"/>
    <property type="match status" value="1"/>
</dbReference>
<proteinExistence type="predicted"/>
<dbReference type="Proteomes" id="UP000225277">
    <property type="component" value="Unassembled WGS sequence"/>
</dbReference>
<dbReference type="GeneID" id="35601375"/>
<dbReference type="EC" id="2.1.2.9" evidence="1"/>
<dbReference type="AlphaFoldDB" id="A0A2D3V0Y4"/>
<dbReference type="STRING" id="112498.A0A2D3V0Y4"/>
<dbReference type="PANTHER" id="PTHR11138:SF5">
    <property type="entry name" value="METHIONYL-TRNA FORMYLTRANSFERASE, MITOCHONDRIAL"/>
    <property type="match status" value="1"/>
</dbReference>
<dbReference type="GO" id="GO:0005739">
    <property type="term" value="C:mitochondrion"/>
    <property type="evidence" value="ECO:0007669"/>
    <property type="project" value="TreeGrafter"/>
</dbReference>
<dbReference type="RefSeq" id="XP_023627264.1">
    <property type="nucleotide sequence ID" value="XM_023771496.1"/>
</dbReference>
<feature type="domain" description="Formyl transferase N-terminal" evidence="2">
    <location>
        <begin position="35"/>
        <end position="211"/>
    </location>
</feature>
<dbReference type="InterPro" id="IPR041711">
    <property type="entry name" value="Met-tRNA-FMT_N"/>
</dbReference>
<dbReference type="EMBL" id="FJUY01000009">
    <property type="protein sequence ID" value="CZT20375.1"/>
    <property type="molecule type" value="Genomic_DNA"/>
</dbReference>
<dbReference type="InterPro" id="IPR036477">
    <property type="entry name" value="Formyl_transf_N_sf"/>
</dbReference>
<evidence type="ECO:0000256" key="1">
    <source>
        <dbReference type="ARBA" id="ARBA00012261"/>
    </source>
</evidence>
<dbReference type="OrthoDB" id="10268103at2759"/>
<sequence>MLFRLKASKPVLCLKFYSPPQTRLYSTRSSFNPLRILFCGADEFSIHSLRRLDTLQKSRPECINSIDVVCRPDKPVGRRGKQIRQVPIKNTAQSLGLQLHQIDTFTDWTPPPTDLVITVSFGLLVPARILSGAKYGGVNVHPSLLPDLRGPAPIQHALLQDYKQTGVSLQTMHPTQFDRGAILSQQSMHVPENASVEGMVDLLGEMGAELLASGIENGLFIDPKDISTVPGKKLRHAPKITPLDRNIADWKTLTAEEILRRDRVLGKLWDDTTYELCYASGQSKRVTFHDGWRRLDGGEIHIEHRIPWEADDHGGGVVIFRIPNVKGSHFAVETREDNALLAPNAATIEGEKKGFGLQALTRAIKMREV</sequence>
<dbReference type="GO" id="GO:0004479">
    <property type="term" value="F:methionyl-tRNA formyltransferase activity"/>
    <property type="evidence" value="ECO:0007669"/>
    <property type="project" value="UniProtKB-EC"/>
</dbReference>
<dbReference type="PANTHER" id="PTHR11138">
    <property type="entry name" value="METHIONYL-TRNA FORMYLTRANSFERASE"/>
    <property type="match status" value="1"/>
</dbReference>
<evidence type="ECO:0000259" key="2">
    <source>
        <dbReference type="Pfam" id="PF00551"/>
    </source>
</evidence>
<evidence type="ECO:0000313" key="4">
    <source>
        <dbReference type="Proteomes" id="UP000225277"/>
    </source>
</evidence>
<gene>
    <name evidence="3" type="ORF">RCC_06235</name>
</gene>
<evidence type="ECO:0000313" key="3">
    <source>
        <dbReference type="EMBL" id="CZT20375.1"/>
    </source>
</evidence>